<dbReference type="EnsemblMetazoa" id="tetur12g00570.1">
    <property type="protein sequence ID" value="tetur12g00570.1"/>
    <property type="gene ID" value="tetur12g00570"/>
</dbReference>
<name>T1KI97_TETUR</name>
<dbReference type="InterPro" id="IPR002347">
    <property type="entry name" value="SDR_fam"/>
</dbReference>
<dbReference type="PANTHER" id="PTHR43544:SF7">
    <property type="entry name" value="NADB-LER2"/>
    <property type="match status" value="1"/>
</dbReference>
<keyword evidence="2" id="KW-0560">Oxidoreductase</keyword>
<organism evidence="4 5">
    <name type="scientific">Tetranychus urticae</name>
    <name type="common">Two-spotted spider mite</name>
    <dbReference type="NCBI Taxonomy" id="32264"/>
    <lineage>
        <taxon>Eukaryota</taxon>
        <taxon>Metazoa</taxon>
        <taxon>Ecdysozoa</taxon>
        <taxon>Arthropoda</taxon>
        <taxon>Chelicerata</taxon>
        <taxon>Arachnida</taxon>
        <taxon>Acari</taxon>
        <taxon>Acariformes</taxon>
        <taxon>Trombidiformes</taxon>
        <taxon>Prostigmata</taxon>
        <taxon>Eleutherengona</taxon>
        <taxon>Raphignathae</taxon>
        <taxon>Tetranychoidea</taxon>
        <taxon>Tetranychidae</taxon>
        <taxon>Tetranychus</taxon>
    </lineage>
</organism>
<keyword evidence="3" id="KW-0732">Signal</keyword>
<dbReference type="SUPFAM" id="SSF51735">
    <property type="entry name" value="NAD(P)-binding Rossmann-fold domains"/>
    <property type="match status" value="2"/>
</dbReference>
<evidence type="ECO:0000313" key="5">
    <source>
        <dbReference type="Proteomes" id="UP000015104"/>
    </source>
</evidence>
<dbReference type="CDD" id="cd05325">
    <property type="entry name" value="carb_red_sniffer_like_SDR_c"/>
    <property type="match status" value="1"/>
</dbReference>
<keyword evidence="1" id="KW-0521">NADP</keyword>
<dbReference type="InterPro" id="IPR051468">
    <property type="entry name" value="Fungal_SecMetab_SDRs"/>
</dbReference>
<feature type="signal peptide" evidence="3">
    <location>
        <begin position="1"/>
        <end position="16"/>
    </location>
</feature>
<evidence type="ECO:0000256" key="2">
    <source>
        <dbReference type="ARBA" id="ARBA00023002"/>
    </source>
</evidence>
<dbReference type="Proteomes" id="UP000015104">
    <property type="component" value="Unassembled WGS sequence"/>
</dbReference>
<dbReference type="Gene3D" id="3.40.50.720">
    <property type="entry name" value="NAD(P)-binding Rossmann-like Domain"/>
    <property type="match status" value="1"/>
</dbReference>
<reference evidence="5" key="1">
    <citation type="submission" date="2011-08" db="EMBL/GenBank/DDBJ databases">
        <authorList>
            <person name="Rombauts S."/>
        </authorList>
    </citation>
    <scope>NUCLEOTIDE SEQUENCE</scope>
    <source>
        <strain evidence="5">London</strain>
    </source>
</reference>
<dbReference type="Pfam" id="PF00106">
    <property type="entry name" value="adh_short"/>
    <property type="match status" value="1"/>
</dbReference>
<dbReference type="GO" id="GO:0016491">
    <property type="term" value="F:oxidoreductase activity"/>
    <property type="evidence" value="ECO:0007669"/>
    <property type="project" value="UniProtKB-KW"/>
</dbReference>
<protein>
    <submittedName>
        <fullName evidence="4">Uncharacterized protein</fullName>
    </submittedName>
</protein>
<dbReference type="EMBL" id="CAEY01000111">
    <property type="status" value="NOT_ANNOTATED_CDS"/>
    <property type="molecule type" value="Genomic_DNA"/>
</dbReference>
<accession>T1KI97</accession>
<dbReference type="InterPro" id="IPR036291">
    <property type="entry name" value="NAD(P)-bd_dom_sf"/>
</dbReference>
<reference evidence="4" key="2">
    <citation type="submission" date="2015-06" db="UniProtKB">
        <authorList>
            <consortium name="EnsemblMetazoa"/>
        </authorList>
    </citation>
    <scope>IDENTIFICATION</scope>
</reference>
<evidence type="ECO:0000256" key="1">
    <source>
        <dbReference type="ARBA" id="ARBA00022857"/>
    </source>
</evidence>
<evidence type="ECO:0000313" key="4">
    <source>
        <dbReference type="EnsemblMetazoa" id="tetur12g00570.1"/>
    </source>
</evidence>
<feature type="chain" id="PRO_5004591553" evidence="3">
    <location>
        <begin position="17"/>
        <end position="311"/>
    </location>
</feature>
<dbReference type="GO" id="GO:0005737">
    <property type="term" value="C:cytoplasm"/>
    <property type="evidence" value="ECO:0007669"/>
    <property type="project" value="TreeGrafter"/>
</dbReference>
<keyword evidence="5" id="KW-1185">Reference proteome</keyword>
<proteinExistence type="predicted"/>
<sequence length="311" mass="33949">MFRSIILLACLASNFASDVEYKSEFNQSEVILNAVNYTDGNNDIKLLNVSTVLVTGANRGIGLEFIRQLALLEPKISHIIATSKANNNVHILKLDVTDYNSFDAFYAEVEKIVGESGLDILINNAGILIRTSVDEVTPEEFMKNFEVNAVGPYMLARKLTPLIKVSQRKLIVAISSTAGSIEGADASYGGFPAYRASKSIFPYQILSLNYAIGSSDGRCESGWCLVRENISLWIVKKAALNIITRTYGDHVKKDGIISVMFFPGVVKTDLGGPDAPLETADSVVSMIKTISTLNAENNGCFIDYEGKTVPW</sequence>
<dbReference type="PANTHER" id="PTHR43544">
    <property type="entry name" value="SHORT-CHAIN DEHYDROGENASE/REDUCTASE"/>
    <property type="match status" value="1"/>
</dbReference>
<dbReference type="HOGENOM" id="CLU_010194_9_1_1"/>
<evidence type="ECO:0000256" key="3">
    <source>
        <dbReference type="SAM" id="SignalP"/>
    </source>
</evidence>
<dbReference type="AlphaFoldDB" id="T1KI97"/>
<dbReference type="PRINTS" id="PR00081">
    <property type="entry name" value="GDHRDH"/>
</dbReference>
<dbReference type="eggNOG" id="KOG1611">
    <property type="taxonomic scope" value="Eukaryota"/>
</dbReference>